<evidence type="ECO:0000313" key="2">
    <source>
        <dbReference type="Proteomes" id="UP001408356"/>
    </source>
</evidence>
<reference evidence="1 2" key="1">
    <citation type="journal article" date="2024" name="J. Plant Pathol.">
        <title>Sequence and assembly of the genome of Seiridium unicorne, isolate CBS 538.82, causal agent of cypress canker disease.</title>
        <authorList>
            <person name="Scali E."/>
            <person name="Rocca G.D."/>
            <person name="Danti R."/>
            <person name="Garbelotto M."/>
            <person name="Barberini S."/>
            <person name="Baroncelli R."/>
            <person name="Emiliani G."/>
        </authorList>
    </citation>
    <scope>NUCLEOTIDE SEQUENCE [LARGE SCALE GENOMIC DNA]</scope>
    <source>
        <strain evidence="1 2">BM-138-508</strain>
    </source>
</reference>
<accession>A0ABR2UZ29</accession>
<keyword evidence="2" id="KW-1185">Reference proteome</keyword>
<evidence type="ECO:0000313" key="1">
    <source>
        <dbReference type="EMBL" id="KAK9419944.1"/>
    </source>
</evidence>
<gene>
    <name evidence="1" type="ORF">SUNI508_06950</name>
</gene>
<dbReference type="EMBL" id="JARVKF010000279">
    <property type="protein sequence ID" value="KAK9419944.1"/>
    <property type="molecule type" value="Genomic_DNA"/>
</dbReference>
<comment type="caution">
    <text evidence="1">The sequence shown here is derived from an EMBL/GenBank/DDBJ whole genome shotgun (WGS) entry which is preliminary data.</text>
</comment>
<organism evidence="1 2">
    <name type="scientific">Seiridium unicorne</name>
    <dbReference type="NCBI Taxonomy" id="138068"/>
    <lineage>
        <taxon>Eukaryota</taxon>
        <taxon>Fungi</taxon>
        <taxon>Dikarya</taxon>
        <taxon>Ascomycota</taxon>
        <taxon>Pezizomycotina</taxon>
        <taxon>Sordariomycetes</taxon>
        <taxon>Xylariomycetidae</taxon>
        <taxon>Amphisphaeriales</taxon>
        <taxon>Sporocadaceae</taxon>
        <taxon>Seiridium</taxon>
    </lineage>
</organism>
<name>A0ABR2UZ29_9PEZI</name>
<protein>
    <submittedName>
        <fullName evidence="1">Uncharacterized protein</fullName>
    </submittedName>
</protein>
<dbReference type="Proteomes" id="UP001408356">
    <property type="component" value="Unassembled WGS sequence"/>
</dbReference>
<proteinExistence type="predicted"/>
<sequence>MSTAESAVQGSRFVLLSDSGSEPVKLCGKGEAQH</sequence>